<accession>A0A5B7GI00</accession>
<comment type="caution">
    <text evidence="1">The sequence shown here is derived from an EMBL/GenBank/DDBJ whole genome shotgun (WGS) entry which is preliminary data.</text>
</comment>
<evidence type="ECO:0000313" key="1">
    <source>
        <dbReference type="EMBL" id="MPC57199.1"/>
    </source>
</evidence>
<dbReference type="Proteomes" id="UP000324222">
    <property type="component" value="Unassembled WGS sequence"/>
</dbReference>
<dbReference type="AlphaFoldDB" id="A0A5B7GI00"/>
<evidence type="ECO:0000313" key="2">
    <source>
        <dbReference type="Proteomes" id="UP000324222"/>
    </source>
</evidence>
<organism evidence="1 2">
    <name type="scientific">Portunus trituberculatus</name>
    <name type="common">Swimming crab</name>
    <name type="synonym">Neptunus trituberculatus</name>
    <dbReference type="NCBI Taxonomy" id="210409"/>
    <lineage>
        <taxon>Eukaryota</taxon>
        <taxon>Metazoa</taxon>
        <taxon>Ecdysozoa</taxon>
        <taxon>Arthropoda</taxon>
        <taxon>Crustacea</taxon>
        <taxon>Multicrustacea</taxon>
        <taxon>Malacostraca</taxon>
        <taxon>Eumalacostraca</taxon>
        <taxon>Eucarida</taxon>
        <taxon>Decapoda</taxon>
        <taxon>Pleocyemata</taxon>
        <taxon>Brachyura</taxon>
        <taxon>Eubrachyura</taxon>
        <taxon>Portunoidea</taxon>
        <taxon>Portunidae</taxon>
        <taxon>Portuninae</taxon>
        <taxon>Portunus</taxon>
    </lineage>
</organism>
<gene>
    <name evidence="1" type="ORF">E2C01_051174</name>
</gene>
<reference evidence="1 2" key="1">
    <citation type="submission" date="2019-05" db="EMBL/GenBank/DDBJ databases">
        <title>Another draft genome of Portunus trituberculatus and its Hox gene families provides insights of decapod evolution.</title>
        <authorList>
            <person name="Jeong J.-H."/>
            <person name="Song I."/>
            <person name="Kim S."/>
            <person name="Choi T."/>
            <person name="Kim D."/>
            <person name="Ryu S."/>
            <person name="Kim W."/>
        </authorList>
    </citation>
    <scope>NUCLEOTIDE SEQUENCE [LARGE SCALE GENOMIC DNA]</scope>
    <source>
        <tissue evidence="1">Muscle</tissue>
    </source>
</reference>
<protein>
    <submittedName>
        <fullName evidence="1">Uncharacterized protein</fullName>
    </submittedName>
</protein>
<proteinExistence type="predicted"/>
<keyword evidence="2" id="KW-1185">Reference proteome</keyword>
<name>A0A5B7GI00_PORTR</name>
<sequence length="70" mass="7624">MPLGSRWEASASVNNDKLVNNGVTTPTAIVWVPRDTWQNKRNKAAHSTVTGLLAPHVICNTPAMFTELGH</sequence>
<dbReference type="EMBL" id="VSRR010014585">
    <property type="protein sequence ID" value="MPC57199.1"/>
    <property type="molecule type" value="Genomic_DNA"/>
</dbReference>